<organism evidence="1 2">
    <name type="scientific">Racocetra persica</name>
    <dbReference type="NCBI Taxonomy" id="160502"/>
    <lineage>
        <taxon>Eukaryota</taxon>
        <taxon>Fungi</taxon>
        <taxon>Fungi incertae sedis</taxon>
        <taxon>Mucoromycota</taxon>
        <taxon>Glomeromycotina</taxon>
        <taxon>Glomeromycetes</taxon>
        <taxon>Diversisporales</taxon>
        <taxon>Gigasporaceae</taxon>
        <taxon>Racocetra</taxon>
    </lineage>
</organism>
<keyword evidence="2" id="KW-1185">Reference proteome</keyword>
<dbReference type="Proteomes" id="UP000789920">
    <property type="component" value="Unassembled WGS sequence"/>
</dbReference>
<proteinExistence type="predicted"/>
<reference evidence="1" key="1">
    <citation type="submission" date="2021-06" db="EMBL/GenBank/DDBJ databases">
        <authorList>
            <person name="Kallberg Y."/>
            <person name="Tangrot J."/>
            <person name="Rosling A."/>
        </authorList>
    </citation>
    <scope>NUCLEOTIDE SEQUENCE</scope>
    <source>
        <strain evidence="1">MA461A</strain>
    </source>
</reference>
<sequence length="121" mass="14573">MEVMVTHLTELKVTVVIDTKKTCSLAGKWLTFKDDEINNFYLFKLSLNSHIRKYLDLRFIYDDDYKITYKVNGREQAMCINDREDFLNFVDECKKPDNLAKMMYLYIILKNPEQFHKRKSE</sequence>
<evidence type="ECO:0000313" key="2">
    <source>
        <dbReference type="Proteomes" id="UP000789920"/>
    </source>
</evidence>
<gene>
    <name evidence="1" type="ORF">RPERSI_LOCUS31408</name>
</gene>
<accession>A0ACA9SI93</accession>
<feature type="non-terminal residue" evidence="1">
    <location>
        <position position="121"/>
    </location>
</feature>
<comment type="caution">
    <text evidence="1">The sequence shown here is derived from an EMBL/GenBank/DDBJ whole genome shotgun (WGS) entry which is preliminary data.</text>
</comment>
<evidence type="ECO:0000313" key="1">
    <source>
        <dbReference type="EMBL" id="CAG8840371.1"/>
    </source>
</evidence>
<dbReference type="EMBL" id="CAJVQC010126503">
    <property type="protein sequence ID" value="CAG8840371.1"/>
    <property type="molecule type" value="Genomic_DNA"/>
</dbReference>
<name>A0ACA9SI93_9GLOM</name>
<protein>
    <submittedName>
        <fullName evidence="1">2620_t:CDS:1</fullName>
    </submittedName>
</protein>